<organism evidence="2 3">
    <name type="scientific">Ileibacterium valens</name>
    <dbReference type="NCBI Taxonomy" id="1862668"/>
    <lineage>
        <taxon>Bacteria</taxon>
        <taxon>Bacillati</taxon>
        <taxon>Bacillota</taxon>
        <taxon>Erysipelotrichia</taxon>
        <taxon>Erysipelotrichales</taxon>
        <taxon>Erysipelotrichaceae</taxon>
        <taxon>Ileibacterium</taxon>
    </lineage>
</organism>
<evidence type="ECO:0000259" key="1">
    <source>
        <dbReference type="Pfam" id="PF03050"/>
    </source>
</evidence>
<protein>
    <recommendedName>
        <fullName evidence="1">Transposase IS66 central domain-containing protein</fullName>
    </recommendedName>
</protein>
<feature type="domain" description="Transposase IS66 central" evidence="1">
    <location>
        <begin position="2"/>
        <end position="44"/>
    </location>
</feature>
<dbReference type="AlphaFoldDB" id="A0A1U7NDS1"/>
<dbReference type="InterPro" id="IPR004291">
    <property type="entry name" value="Transposase_IS66_central"/>
</dbReference>
<dbReference type="GeneID" id="82203550"/>
<feature type="non-terminal residue" evidence="2">
    <location>
        <position position="1"/>
    </location>
</feature>
<dbReference type="Pfam" id="PF03050">
    <property type="entry name" value="DDE_Tnp_IS66"/>
    <property type="match status" value="1"/>
</dbReference>
<accession>A0A1U7NDS1</accession>
<dbReference type="RefSeq" id="WP_143357008.1">
    <property type="nucleotide sequence ID" value="NZ_MPJW01000199.1"/>
</dbReference>
<reference evidence="2 3" key="1">
    <citation type="submission" date="2016-11" db="EMBL/GenBank/DDBJ databases">
        <title>Description of two novel members of the family Erysipelotrichaceae: Ileibacterium lipovorans gen. nov., sp. nov. and Dubosiella newyorkensis, gen. nov., sp. nov.</title>
        <authorList>
            <person name="Cox L.M."/>
            <person name="Sohn J."/>
            <person name="Tyrrell K.L."/>
            <person name="Citron D.M."/>
            <person name="Lawson P.A."/>
            <person name="Patel N.B."/>
            <person name="Iizumi T."/>
            <person name="Perez-Perez G.I."/>
            <person name="Goldstein E.J."/>
            <person name="Blaser M.J."/>
        </authorList>
    </citation>
    <scope>NUCLEOTIDE SEQUENCE [LARGE SCALE GENOMIC DNA]</scope>
    <source>
        <strain evidence="2 3">NYU-BL-A3</strain>
    </source>
</reference>
<dbReference type="OrthoDB" id="1643607at2"/>
<sequence length="105" mass="11813">EAGLRVFLDDPLVPAHNNSSEEAFVSIARGRHNWLFAYSEDGARALTLLSSIVKTARRCGLNVLKYLELVMNRFQKWRGSVIPADVIDSVLPWNDEIRELCALSV</sequence>
<name>A0A1U7NDS1_9FIRM</name>
<evidence type="ECO:0000313" key="3">
    <source>
        <dbReference type="Proteomes" id="UP000186341"/>
    </source>
</evidence>
<dbReference type="Proteomes" id="UP000186341">
    <property type="component" value="Unassembled WGS sequence"/>
</dbReference>
<dbReference type="EMBL" id="MPJW01000199">
    <property type="protein sequence ID" value="OLU37499.1"/>
    <property type="molecule type" value="Genomic_DNA"/>
</dbReference>
<gene>
    <name evidence="2" type="ORF">BO222_10350</name>
</gene>
<comment type="caution">
    <text evidence="2">The sequence shown here is derived from an EMBL/GenBank/DDBJ whole genome shotgun (WGS) entry which is preliminary data.</text>
</comment>
<evidence type="ECO:0000313" key="2">
    <source>
        <dbReference type="EMBL" id="OLU37499.1"/>
    </source>
</evidence>
<proteinExistence type="predicted"/>
<keyword evidence="3" id="KW-1185">Reference proteome</keyword>